<evidence type="ECO:0000313" key="2">
    <source>
        <dbReference type="Proteomes" id="UP000722791"/>
    </source>
</evidence>
<proteinExistence type="predicted"/>
<reference evidence="1" key="1">
    <citation type="journal article" date="2021" name="Proc. Natl. Acad. Sci. U.S.A.">
        <title>Three genomes in the algal genus Volvox reveal the fate of a haploid sex-determining region after a transition to homothallism.</title>
        <authorList>
            <person name="Yamamoto K."/>
            <person name="Hamaji T."/>
            <person name="Kawai-Toyooka H."/>
            <person name="Matsuzaki R."/>
            <person name="Takahashi F."/>
            <person name="Nishimura Y."/>
            <person name="Kawachi M."/>
            <person name="Noguchi H."/>
            <person name="Minakuchi Y."/>
            <person name="Umen J.G."/>
            <person name="Toyoda A."/>
            <person name="Nozaki H."/>
        </authorList>
    </citation>
    <scope>NUCLEOTIDE SEQUENCE</scope>
    <source>
        <strain evidence="1">NIES-3785</strain>
    </source>
</reference>
<dbReference type="EMBL" id="BNCQ01000010">
    <property type="protein sequence ID" value="GIM02043.1"/>
    <property type="molecule type" value="Genomic_DNA"/>
</dbReference>
<dbReference type="AlphaFoldDB" id="A0A8J4C9Y3"/>
<accession>A0A8J4C9Y3</accession>
<sequence>MNALLDDTVANPLVDLHADGALGNVPDDASLTLIPLVWHTLMDSTIDLDVDIIPKLVGPQVSGQRNVALLAEATGKHMPRAGTKTLAARHSSLLFCSRG</sequence>
<dbReference type="OrthoDB" id="8033250at2759"/>
<organism evidence="1 2">
    <name type="scientific">Volvox reticuliferus</name>
    <dbReference type="NCBI Taxonomy" id="1737510"/>
    <lineage>
        <taxon>Eukaryota</taxon>
        <taxon>Viridiplantae</taxon>
        <taxon>Chlorophyta</taxon>
        <taxon>core chlorophytes</taxon>
        <taxon>Chlorophyceae</taxon>
        <taxon>CS clade</taxon>
        <taxon>Chlamydomonadales</taxon>
        <taxon>Volvocaceae</taxon>
        <taxon>Volvox</taxon>
    </lineage>
</organism>
<name>A0A8J4C9Y3_9CHLO</name>
<feature type="non-terminal residue" evidence="1">
    <location>
        <position position="99"/>
    </location>
</feature>
<dbReference type="Proteomes" id="UP000722791">
    <property type="component" value="Unassembled WGS sequence"/>
</dbReference>
<evidence type="ECO:0000313" key="1">
    <source>
        <dbReference type="EMBL" id="GIM02043.1"/>
    </source>
</evidence>
<gene>
    <name evidence="1" type="ORF">Vretimale_6781</name>
</gene>
<protein>
    <submittedName>
        <fullName evidence="1">Uncharacterized protein</fullName>
    </submittedName>
</protein>
<comment type="caution">
    <text evidence="1">The sequence shown here is derived from an EMBL/GenBank/DDBJ whole genome shotgun (WGS) entry which is preliminary data.</text>
</comment>